<organism evidence="7 8">
    <name type="scientific">Cajanus cajan</name>
    <name type="common">Pigeon pea</name>
    <name type="synonym">Cajanus indicus</name>
    <dbReference type="NCBI Taxonomy" id="3821"/>
    <lineage>
        <taxon>Eukaryota</taxon>
        <taxon>Viridiplantae</taxon>
        <taxon>Streptophyta</taxon>
        <taxon>Embryophyta</taxon>
        <taxon>Tracheophyta</taxon>
        <taxon>Spermatophyta</taxon>
        <taxon>Magnoliopsida</taxon>
        <taxon>eudicotyledons</taxon>
        <taxon>Gunneridae</taxon>
        <taxon>Pentapetalae</taxon>
        <taxon>rosids</taxon>
        <taxon>fabids</taxon>
        <taxon>Fabales</taxon>
        <taxon>Fabaceae</taxon>
        <taxon>Papilionoideae</taxon>
        <taxon>50 kb inversion clade</taxon>
        <taxon>NPAAA clade</taxon>
        <taxon>indigoferoid/millettioid clade</taxon>
        <taxon>Phaseoleae</taxon>
        <taxon>Cajanus</taxon>
    </lineage>
</organism>
<dbReference type="GO" id="GO:0006508">
    <property type="term" value="P:proteolysis"/>
    <property type="evidence" value="ECO:0007669"/>
    <property type="project" value="UniProtKB-KW"/>
</dbReference>
<dbReference type="PANTHER" id="PTHR47967">
    <property type="entry name" value="OS07G0603500 PROTEIN-RELATED"/>
    <property type="match status" value="1"/>
</dbReference>
<dbReference type="Gene3D" id="2.40.70.10">
    <property type="entry name" value="Acid Proteases"/>
    <property type="match status" value="2"/>
</dbReference>
<evidence type="ECO:0000259" key="6">
    <source>
        <dbReference type="PROSITE" id="PS51767"/>
    </source>
</evidence>
<proteinExistence type="inferred from homology"/>
<reference evidence="7" key="1">
    <citation type="journal article" date="2012" name="Nat. Biotechnol.">
        <title>Draft genome sequence of pigeonpea (Cajanus cajan), an orphan legume crop of resource-poor farmers.</title>
        <authorList>
            <person name="Varshney R.K."/>
            <person name="Chen W."/>
            <person name="Li Y."/>
            <person name="Bharti A.K."/>
            <person name="Saxena R.K."/>
            <person name="Schlueter J.A."/>
            <person name="Donoghue M.T."/>
            <person name="Azam S."/>
            <person name="Fan G."/>
            <person name="Whaley A.M."/>
            <person name="Farmer A.D."/>
            <person name="Sheridan J."/>
            <person name="Iwata A."/>
            <person name="Tuteja R."/>
            <person name="Penmetsa R.V."/>
            <person name="Wu W."/>
            <person name="Upadhyaya H.D."/>
            <person name="Yang S.P."/>
            <person name="Shah T."/>
            <person name="Saxena K.B."/>
            <person name="Michael T."/>
            <person name="McCombie W.R."/>
            <person name="Yang B."/>
            <person name="Zhang G."/>
            <person name="Yang H."/>
            <person name="Wang J."/>
            <person name="Spillane C."/>
            <person name="Cook D.R."/>
            <person name="May G.D."/>
            <person name="Xu X."/>
            <person name="Jackson S.A."/>
        </authorList>
    </citation>
    <scope>NUCLEOTIDE SEQUENCE [LARGE SCALE GENOMIC DNA]</scope>
</reference>
<evidence type="ECO:0000256" key="3">
    <source>
        <dbReference type="ARBA" id="ARBA00022750"/>
    </source>
</evidence>
<dbReference type="AlphaFoldDB" id="A0A151SG53"/>
<dbReference type="SUPFAM" id="SSF50630">
    <property type="entry name" value="Acid proteases"/>
    <property type="match status" value="1"/>
</dbReference>
<dbReference type="InterPro" id="IPR033121">
    <property type="entry name" value="PEPTIDASE_A1"/>
</dbReference>
<dbReference type="GO" id="GO:0005576">
    <property type="term" value="C:extracellular region"/>
    <property type="evidence" value="ECO:0007669"/>
    <property type="project" value="TreeGrafter"/>
</dbReference>
<dbReference type="PANTHER" id="PTHR47967:SF86">
    <property type="entry name" value="EUKARYOTIC ASPARTYL PROTEASE FAMILY PROTEIN"/>
    <property type="match status" value="1"/>
</dbReference>
<feature type="domain" description="Peptidase A1" evidence="6">
    <location>
        <begin position="1"/>
        <end position="337"/>
    </location>
</feature>
<gene>
    <name evidence="7" type="ORF">KK1_024398</name>
</gene>
<evidence type="ECO:0000256" key="4">
    <source>
        <dbReference type="ARBA" id="ARBA00022801"/>
    </source>
</evidence>
<protein>
    <submittedName>
        <fullName evidence="7">Aspartic proteinase nepenthesin-1</fullName>
    </submittedName>
</protein>
<evidence type="ECO:0000313" key="8">
    <source>
        <dbReference type="Proteomes" id="UP000075243"/>
    </source>
</evidence>
<dbReference type="InterPro" id="IPR021109">
    <property type="entry name" value="Peptidase_aspartic_dom_sf"/>
</dbReference>
<dbReference type="InterPro" id="IPR051708">
    <property type="entry name" value="Plant_Aspart_Prot_A1"/>
</dbReference>
<dbReference type="PROSITE" id="PS51767">
    <property type="entry name" value="PEPTIDASE_A1"/>
    <property type="match status" value="1"/>
</dbReference>
<dbReference type="CDD" id="cd05476">
    <property type="entry name" value="pepsin_A_like_plant"/>
    <property type="match status" value="1"/>
</dbReference>
<sequence length="344" mass="38613">MKLTLGTPPVEVYGVYDTGSELVWTQCAPCPSCTVLKFPMFDPFKSRTYNKIYCNSVQCNEYFVSCSPQSLCAYYYFYYDSSITSGVIASDIASFISTDGEIRIKDFLFGCGHNDHLRFSDGNIMGIIGFDQGPLSLVSQIGNRFGGRRFTQCLVSPYVDNHIAGTINFGANIEAFGGRVVTTPLITRQSTPHYFVILKGVSVGNNFLPFNPTQQQSEGYMMLDSGTPSTLLPLELYNMLVQELRLQVGEESIEYHLEYTRSICFRSTQFPQGPILTFHFEGADVELMPSQTYFTIQEGVFCFGMHGVTQEPYVFGNLAQSSLLIRFDLDRRTISFQPTDCTKL</sequence>
<evidence type="ECO:0000256" key="1">
    <source>
        <dbReference type="ARBA" id="ARBA00007447"/>
    </source>
</evidence>
<keyword evidence="4" id="KW-0378">Hydrolase</keyword>
<dbReference type="OMA" id="RTISFQP"/>
<keyword evidence="2" id="KW-0645">Protease</keyword>
<comment type="similarity">
    <text evidence="1">Belongs to the peptidase A1 family.</text>
</comment>
<dbReference type="Pfam" id="PF14541">
    <property type="entry name" value="TAXi_C"/>
    <property type="match status" value="1"/>
</dbReference>
<evidence type="ECO:0000256" key="5">
    <source>
        <dbReference type="ARBA" id="ARBA00023180"/>
    </source>
</evidence>
<dbReference type="GO" id="GO:0004190">
    <property type="term" value="F:aspartic-type endopeptidase activity"/>
    <property type="evidence" value="ECO:0007669"/>
    <property type="project" value="UniProtKB-KW"/>
</dbReference>
<dbReference type="EMBL" id="KQ483411">
    <property type="protein sequence ID" value="KYP53824.1"/>
    <property type="molecule type" value="Genomic_DNA"/>
</dbReference>
<dbReference type="Proteomes" id="UP000075243">
    <property type="component" value="Unassembled WGS sequence"/>
</dbReference>
<dbReference type="InterPro" id="IPR032861">
    <property type="entry name" value="TAXi_N"/>
</dbReference>
<accession>A0A151SG53</accession>
<dbReference type="Pfam" id="PF14543">
    <property type="entry name" value="TAXi_N"/>
    <property type="match status" value="1"/>
</dbReference>
<name>A0A151SG53_CAJCA</name>
<keyword evidence="3" id="KW-0064">Aspartyl protease</keyword>
<keyword evidence="8" id="KW-1185">Reference proteome</keyword>
<dbReference type="InterPro" id="IPR032799">
    <property type="entry name" value="TAXi_C"/>
</dbReference>
<dbReference type="InterPro" id="IPR034161">
    <property type="entry name" value="Pepsin-like_plant"/>
</dbReference>
<dbReference type="Gramene" id="C.cajan_23711.t">
    <property type="protein sequence ID" value="C.cajan_23711.t.cds1"/>
    <property type="gene ID" value="C.cajan_23711"/>
</dbReference>
<keyword evidence="5" id="KW-0325">Glycoprotein</keyword>
<evidence type="ECO:0000256" key="2">
    <source>
        <dbReference type="ARBA" id="ARBA00022670"/>
    </source>
</evidence>
<evidence type="ECO:0000313" key="7">
    <source>
        <dbReference type="EMBL" id="KYP53824.1"/>
    </source>
</evidence>